<dbReference type="InterPro" id="IPR032828">
    <property type="entry name" value="PolyA_RNA-bd"/>
</dbReference>
<dbReference type="GO" id="GO:0000049">
    <property type="term" value="F:tRNA binding"/>
    <property type="evidence" value="ECO:0007669"/>
    <property type="project" value="TreeGrafter"/>
</dbReference>
<evidence type="ECO:0000259" key="10">
    <source>
        <dbReference type="Pfam" id="PF01743"/>
    </source>
</evidence>
<dbReference type="STRING" id="39495.SAMN02745111_00937"/>
<dbReference type="InterPro" id="IPR032810">
    <property type="entry name" value="CCA-adding_enz_C"/>
</dbReference>
<keyword evidence="7" id="KW-0460">Magnesium</keyword>
<evidence type="ECO:0000256" key="2">
    <source>
        <dbReference type="ARBA" id="ARBA00022679"/>
    </source>
</evidence>
<dbReference type="InterPro" id="IPR043519">
    <property type="entry name" value="NT_sf"/>
</dbReference>
<dbReference type="GO" id="GO:0046872">
    <property type="term" value="F:metal ion binding"/>
    <property type="evidence" value="ECO:0007669"/>
    <property type="project" value="UniProtKB-KW"/>
</dbReference>
<dbReference type="NCBIfam" id="NF009814">
    <property type="entry name" value="PRK13299.1"/>
    <property type="match status" value="1"/>
</dbReference>
<dbReference type="Pfam" id="PF01743">
    <property type="entry name" value="PolyA_pol"/>
    <property type="match status" value="1"/>
</dbReference>
<evidence type="ECO:0000256" key="9">
    <source>
        <dbReference type="RuleBase" id="RU003953"/>
    </source>
</evidence>
<dbReference type="PANTHER" id="PTHR46173">
    <property type="entry name" value="CCA TRNA NUCLEOTIDYLTRANSFERASE 1, MITOCHONDRIAL"/>
    <property type="match status" value="1"/>
</dbReference>
<evidence type="ECO:0000256" key="8">
    <source>
        <dbReference type="ARBA" id="ARBA00022884"/>
    </source>
</evidence>
<gene>
    <name evidence="13" type="ORF">SAMN02745111_00937</name>
</gene>
<feature type="domain" description="tRNA nucleotidyltransferase/poly(A) polymerase RNA and SrmB- binding" evidence="11">
    <location>
        <begin position="179"/>
        <end position="240"/>
    </location>
</feature>
<evidence type="ECO:0000256" key="4">
    <source>
        <dbReference type="ARBA" id="ARBA00022695"/>
    </source>
</evidence>
<dbReference type="InterPro" id="IPR003607">
    <property type="entry name" value="HD/PDEase_dom"/>
</dbReference>
<dbReference type="InterPro" id="IPR050264">
    <property type="entry name" value="Bact_CCA-adding_enz_type3_sf"/>
</dbReference>
<keyword evidence="14" id="KW-1185">Reference proteome</keyword>
<evidence type="ECO:0000256" key="6">
    <source>
        <dbReference type="ARBA" id="ARBA00022741"/>
    </source>
</evidence>
<keyword evidence="2 9" id="KW-0808">Transferase</keyword>
<organism evidence="13 14">
    <name type="scientific">Eubacterium uniforme</name>
    <dbReference type="NCBI Taxonomy" id="39495"/>
    <lineage>
        <taxon>Bacteria</taxon>
        <taxon>Bacillati</taxon>
        <taxon>Bacillota</taxon>
        <taxon>Clostridia</taxon>
        <taxon>Eubacteriales</taxon>
        <taxon>Eubacteriaceae</taxon>
        <taxon>Eubacterium</taxon>
    </lineage>
</organism>
<dbReference type="AlphaFoldDB" id="A0A1T4VH59"/>
<reference evidence="13 14" key="1">
    <citation type="submission" date="2017-02" db="EMBL/GenBank/DDBJ databases">
        <authorList>
            <person name="Peterson S.W."/>
        </authorList>
    </citation>
    <scope>NUCLEOTIDE SEQUENCE [LARGE SCALE GENOMIC DNA]</scope>
    <source>
        <strain evidence="13 14">ATCC 35992</strain>
    </source>
</reference>
<dbReference type="InterPro" id="IPR006675">
    <property type="entry name" value="HDIG_dom"/>
</dbReference>
<dbReference type="InterPro" id="IPR002646">
    <property type="entry name" value="PolA_pol_head_dom"/>
</dbReference>
<dbReference type="Proteomes" id="UP000190814">
    <property type="component" value="Unassembled WGS sequence"/>
</dbReference>
<evidence type="ECO:0000256" key="7">
    <source>
        <dbReference type="ARBA" id="ARBA00022842"/>
    </source>
</evidence>
<dbReference type="Gene3D" id="1.10.3090.10">
    <property type="entry name" value="cca-adding enzyme, domain 2"/>
    <property type="match status" value="1"/>
</dbReference>
<name>A0A1T4VH59_9FIRM</name>
<keyword evidence="4" id="KW-0548">Nucleotidyltransferase</keyword>
<keyword evidence="3" id="KW-0819">tRNA processing</keyword>
<evidence type="ECO:0000256" key="5">
    <source>
        <dbReference type="ARBA" id="ARBA00022723"/>
    </source>
</evidence>
<dbReference type="GO" id="GO:0008033">
    <property type="term" value="P:tRNA processing"/>
    <property type="evidence" value="ECO:0007669"/>
    <property type="project" value="UniProtKB-KW"/>
</dbReference>
<evidence type="ECO:0000256" key="3">
    <source>
        <dbReference type="ARBA" id="ARBA00022694"/>
    </source>
</evidence>
<feature type="domain" description="Poly A polymerase head" evidence="10">
    <location>
        <begin position="32"/>
        <end position="151"/>
    </location>
</feature>
<dbReference type="GO" id="GO:0000166">
    <property type="term" value="F:nucleotide binding"/>
    <property type="evidence" value="ECO:0007669"/>
    <property type="project" value="UniProtKB-KW"/>
</dbReference>
<evidence type="ECO:0000313" key="13">
    <source>
        <dbReference type="EMBL" id="SKA64269.1"/>
    </source>
</evidence>
<dbReference type="RefSeq" id="WP_242942986.1">
    <property type="nucleotide sequence ID" value="NZ_FUXZ01000005.1"/>
</dbReference>
<evidence type="ECO:0000256" key="1">
    <source>
        <dbReference type="ARBA" id="ARBA00001946"/>
    </source>
</evidence>
<comment type="cofactor">
    <cofactor evidence="1">
        <name>Mg(2+)</name>
        <dbReference type="ChEBI" id="CHEBI:18420"/>
    </cofactor>
</comment>
<dbReference type="PANTHER" id="PTHR46173:SF1">
    <property type="entry name" value="CCA TRNA NUCLEOTIDYLTRANSFERASE 1, MITOCHONDRIAL"/>
    <property type="match status" value="1"/>
</dbReference>
<keyword evidence="8 9" id="KW-0694">RNA-binding</keyword>
<evidence type="ECO:0000313" key="14">
    <source>
        <dbReference type="Proteomes" id="UP000190814"/>
    </source>
</evidence>
<dbReference type="GO" id="GO:0016779">
    <property type="term" value="F:nucleotidyltransferase activity"/>
    <property type="evidence" value="ECO:0007669"/>
    <property type="project" value="UniProtKB-KW"/>
</dbReference>
<protein>
    <submittedName>
        <fullName evidence="13">tRNA nucleotidyltransferase (CCA-adding enzyme)</fullName>
    </submittedName>
</protein>
<proteinExistence type="inferred from homology"/>
<dbReference type="CDD" id="cd05398">
    <property type="entry name" value="NT_ClassII-CCAase"/>
    <property type="match status" value="1"/>
</dbReference>
<dbReference type="CDD" id="cd00077">
    <property type="entry name" value="HDc"/>
    <property type="match status" value="1"/>
</dbReference>
<dbReference type="NCBIfam" id="TIGR00277">
    <property type="entry name" value="HDIG"/>
    <property type="match status" value="1"/>
</dbReference>
<keyword evidence="6" id="KW-0547">Nucleotide-binding</keyword>
<comment type="similarity">
    <text evidence="9">Belongs to the tRNA nucleotidyltransferase/poly(A) polymerase family.</text>
</comment>
<feature type="domain" description="CCA-adding enzyme C-terminal" evidence="12">
    <location>
        <begin position="290"/>
        <end position="447"/>
    </location>
</feature>
<dbReference type="SUPFAM" id="SSF81301">
    <property type="entry name" value="Nucleotidyltransferase"/>
    <property type="match status" value="1"/>
</dbReference>
<dbReference type="SUPFAM" id="SSF81891">
    <property type="entry name" value="Poly A polymerase C-terminal region-like"/>
    <property type="match status" value="1"/>
</dbReference>
<accession>A0A1T4VH59</accession>
<dbReference type="Gene3D" id="3.30.460.10">
    <property type="entry name" value="Beta Polymerase, domain 2"/>
    <property type="match status" value="1"/>
</dbReference>
<dbReference type="Pfam" id="PF13735">
    <property type="entry name" value="tRNA_NucTran2_2"/>
    <property type="match status" value="1"/>
</dbReference>
<evidence type="ECO:0000259" key="11">
    <source>
        <dbReference type="Pfam" id="PF12627"/>
    </source>
</evidence>
<dbReference type="EMBL" id="FUXZ01000005">
    <property type="protein sequence ID" value="SKA64269.1"/>
    <property type="molecule type" value="Genomic_DNA"/>
</dbReference>
<sequence>MNKNLYCEKIEKIIPSDVLWIIDMLENRGYEAYAVGGCVRDCIMGEAPKDWDITTSAKPMEVKSIFRKTIDTGLQHGTVTVRKGGESYEVTTYRIDGDYSDGRHPDSVEFTSDLKEDLKRRDFTINAMAYNPKNGIIDEFGGIEDLERKIIKCVGIAHERFTEDALRILRAVRFAARFGFEIDDETLKAMEELAPNLELISKERINVELDKLLISSHPEMFRTLYETGITKVIMPAFDEMMNTEQNTPYHDSSVGEHTLKVLVNIKNDHYLRWAALFHDMGKPLCKTTDEEGIDHFKGHAKISSDMARKELKDLKFDNDTVDIVTKVVACHSDLTGSFPNTDKALRRAVSRIGKKYFSYFLELFEADLNGKSEYGKARSIETLNFAKEGYKRILEREDALEIKDLKITGNDLIKLGMKPGVQMGECLKHLLEVVVDEPELNTYEQLETIVKEKYL</sequence>
<keyword evidence="5" id="KW-0479">Metal-binding</keyword>
<evidence type="ECO:0000259" key="12">
    <source>
        <dbReference type="Pfam" id="PF13735"/>
    </source>
</evidence>
<dbReference type="Gene3D" id="1.10.246.80">
    <property type="match status" value="1"/>
</dbReference>
<dbReference type="Pfam" id="PF12627">
    <property type="entry name" value="PolyA_pol_RNAbd"/>
    <property type="match status" value="1"/>
</dbReference>